<evidence type="ECO:0000256" key="3">
    <source>
        <dbReference type="ARBA" id="ARBA00038386"/>
    </source>
</evidence>
<keyword evidence="4" id="KW-0040">ANK repeat</keyword>
<dbReference type="SUPFAM" id="SSF48403">
    <property type="entry name" value="Ankyrin repeat"/>
    <property type="match status" value="1"/>
</dbReference>
<dbReference type="Pfam" id="PF12796">
    <property type="entry name" value="Ank_2"/>
    <property type="match status" value="1"/>
</dbReference>
<evidence type="ECO:0000256" key="2">
    <source>
        <dbReference type="ARBA" id="ARBA00022737"/>
    </source>
</evidence>
<organism evidence="5 6">
    <name type="scientific">Halocaridina rubra</name>
    <name type="common">Hawaiian red shrimp</name>
    <dbReference type="NCBI Taxonomy" id="373956"/>
    <lineage>
        <taxon>Eukaryota</taxon>
        <taxon>Metazoa</taxon>
        <taxon>Ecdysozoa</taxon>
        <taxon>Arthropoda</taxon>
        <taxon>Crustacea</taxon>
        <taxon>Multicrustacea</taxon>
        <taxon>Malacostraca</taxon>
        <taxon>Eumalacostraca</taxon>
        <taxon>Eucarida</taxon>
        <taxon>Decapoda</taxon>
        <taxon>Pleocyemata</taxon>
        <taxon>Caridea</taxon>
        <taxon>Atyoidea</taxon>
        <taxon>Atyidae</taxon>
        <taxon>Halocaridina</taxon>
    </lineage>
</organism>
<reference evidence="5 6" key="1">
    <citation type="submission" date="2023-11" db="EMBL/GenBank/DDBJ databases">
        <title>Halocaridina rubra genome assembly.</title>
        <authorList>
            <person name="Smith C."/>
        </authorList>
    </citation>
    <scope>NUCLEOTIDE SEQUENCE [LARGE SCALE GENOMIC DNA]</scope>
    <source>
        <strain evidence="5">EP-1</strain>
        <tissue evidence="5">Whole</tissue>
    </source>
</reference>
<comment type="similarity">
    <text evidence="3">Belongs to the NRARP family.</text>
</comment>
<dbReference type="PANTHER" id="PTHR24179:SF21">
    <property type="entry name" value="MYOSIN BINDING SUBUNIT, ISOFORM O"/>
    <property type="match status" value="1"/>
</dbReference>
<dbReference type="InterPro" id="IPR002110">
    <property type="entry name" value="Ankyrin_rpt"/>
</dbReference>
<feature type="repeat" description="ANK" evidence="4">
    <location>
        <begin position="2"/>
        <end position="34"/>
    </location>
</feature>
<dbReference type="Proteomes" id="UP001381693">
    <property type="component" value="Unassembled WGS sequence"/>
</dbReference>
<evidence type="ECO:0000256" key="4">
    <source>
        <dbReference type="PROSITE-ProRule" id="PRU00023"/>
    </source>
</evidence>
<keyword evidence="1" id="KW-0217">Developmental protein</keyword>
<evidence type="ECO:0000256" key="1">
    <source>
        <dbReference type="ARBA" id="ARBA00022473"/>
    </source>
</evidence>
<dbReference type="EMBL" id="JAXCGZ010006063">
    <property type="protein sequence ID" value="KAK7080193.1"/>
    <property type="molecule type" value="Genomic_DNA"/>
</dbReference>
<proteinExistence type="inferred from homology"/>
<sequence length="97" mass="10932">MATPTRIHQACIDDNLDMVEFLVNQGADVNRGDMEGWTPLHATASCGFNSIAKHNVLVLASATEIPRSVPQIRYRFYPPEPLWDIRKKSFSLPPRIP</sequence>
<keyword evidence="2" id="KW-0677">Repeat</keyword>
<gene>
    <name evidence="5" type="ORF">SK128_003293</name>
</gene>
<name>A0AAN8XER5_HALRR</name>
<keyword evidence="6" id="KW-1185">Reference proteome</keyword>
<dbReference type="PANTHER" id="PTHR24179">
    <property type="entry name" value="PROTEIN PHOSPHATASE 1 REGULATORY SUBUNIT 12"/>
    <property type="match status" value="1"/>
</dbReference>
<evidence type="ECO:0008006" key="7">
    <source>
        <dbReference type="Google" id="ProtNLM"/>
    </source>
</evidence>
<dbReference type="GO" id="GO:0004857">
    <property type="term" value="F:enzyme inhibitor activity"/>
    <property type="evidence" value="ECO:0007669"/>
    <property type="project" value="TreeGrafter"/>
</dbReference>
<dbReference type="PROSITE" id="PS50297">
    <property type="entry name" value="ANK_REP_REGION"/>
    <property type="match status" value="1"/>
</dbReference>
<dbReference type="InterPro" id="IPR036770">
    <property type="entry name" value="Ankyrin_rpt-contain_sf"/>
</dbReference>
<dbReference type="InterPro" id="IPR051226">
    <property type="entry name" value="PP1_Regulatory_Subunit"/>
</dbReference>
<evidence type="ECO:0000313" key="6">
    <source>
        <dbReference type="Proteomes" id="UP001381693"/>
    </source>
</evidence>
<dbReference type="AlphaFoldDB" id="A0AAN8XER5"/>
<dbReference type="GO" id="GO:0019208">
    <property type="term" value="F:phosphatase regulator activity"/>
    <property type="evidence" value="ECO:0007669"/>
    <property type="project" value="TreeGrafter"/>
</dbReference>
<evidence type="ECO:0000313" key="5">
    <source>
        <dbReference type="EMBL" id="KAK7080193.1"/>
    </source>
</evidence>
<accession>A0AAN8XER5</accession>
<comment type="caution">
    <text evidence="5">The sequence shown here is derived from an EMBL/GenBank/DDBJ whole genome shotgun (WGS) entry which is preliminary data.</text>
</comment>
<dbReference type="GO" id="GO:0005737">
    <property type="term" value="C:cytoplasm"/>
    <property type="evidence" value="ECO:0007669"/>
    <property type="project" value="TreeGrafter"/>
</dbReference>
<dbReference type="PROSITE" id="PS50088">
    <property type="entry name" value="ANK_REPEAT"/>
    <property type="match status" value="1"/>
</dbReference>
<dbReference type="Gene3D" id="1.25.40.20">
    <property type="entry name" value="Ankyrin repeat-containing domain"/>
    <property type="match status" value="1"/>
</dbReference>
<protein>
    <recommendedName>
        <fullName evidence="7">Ankyrin repeat protein</fullName>
    </recommendedName>
</protein>